<organism evidence="1 2">
    <name type="scientific">Bacteroides thetaiotaomicron</name>
    <dbReference type="NCBI Taxonomy" id="818"/>
    <lineage>
        <taxon>Bacteria</taxon>
        <taxon>Pseudomonadati</taxon>
        <taxon>Bacteroidota</taxon>
        <taxon>Bacteroidia</taxon>
        <taxon>Bacteroidales</taxon>
        <taxon>Bacteroidaceae</taxon>
        <taxon>Bacteroides</taxon>
    </lineage>
</organism>
<proteinExistence type="predicted"/>
<protein>
    <submittedName>
        <fullName evidence="1">Uncharacterized protein</fullName>
    </submittedName>
</protein>
<sequence length="85" mass="9791">MGQKGQSYYGQRGEFCLAKRVKVEWLFQLENGEPMHEVFSSLAAAEMYSCAIRGKENIEWVEVSEEETIDLDELEDMFPDDFCGV</sequence>
<reference evidence="1 2" key="1">
    <citation type="submission" date="2015-09" db="EMBL/GenBank/DDBJ databases">
        <authorList>
            <consortium name="Pathogen Informatics"/>
        </authorList>
    </citation>
    <scope>NUCLEOTIDE SEQUENCE [LARGE SCALE GENOMIC DNA]</scope>
    <source>
        <strain evidence="1 2">2789STDY5834899</strain>
    </source>
</reference>
<gene>
    <name evidence="1" type="ORF">ERS852511_05103</name>
</gene>
<name>A0A174V2S4_BACT4</name>
<dbReference type="EMBL" id="CZAP01000044">
    <property type="protein sequence ID" value="CUQ29083.1"/>
    <property type="molecule type" value="Genomic_DNA"/>
</dbReference>
<dbReference type="AlphaFoldDB" id="A0A174V2S4"/>
<evidence type="ECO:0000313" key="2">
    <source>
        <dbReference type="Proteomes" id="UP000095576"/>
    </source>
</evidence>
<accession>A0A174V2S4</accession>
<dbReference type="Proteomes" id="UP000095576">
    <property type="component" value="Unassembled WGS sequence"/>
</dbReference>
<evidence type="ECO:0000313" key="1">
    <source>
        <dbReference type="EMBL" id="CUQ29083.1"/>
    </source>
</evidence>